<name>A0A1M6GRX1_9FIRM</name>
<dbReference type="AlphaFoldDB" id="A0A1M6GRX1"/>
<dbReference type="STRING" id="1121432.SAMN02745219_01808"/>
<evidence type="ECO:0008006" key="3">
    <source>
        <dbReference type="Google" id="ProtNLM"/>
    </source>
</evidence>
<keyword evidence="2" id="KW-1185">Reference proteome</keyword>
<evidence type="ECO:0000313" key="2">
    <source>
        <dbReference type="Proteomes" id="UP000184529"/>
    </source>
</evidence>
<gene>
    <name evidence="1" type="ORF">SAMN02745219_01808</name>
</gene>
<organism evidence="1 2">
    <name type="scientific">Desulfofundulus thermosubterraneus DSM 16057</name>
    <dbReference type="NCBI Taxonomy" id="1121432"/>
    <lineage>
        <taxon>Bacteria</taxon>
        <taxon>Bacillati</taxon>
        <taxon>Bacillota</taxon>
        <taxon>Clostridia</taxon>
        <taxon>Eubacteriales</taxon>
        <taxon>Peptococcaceae</taxon>
        <taxon>Desulfofundulus</taxon>
    </lineage>
</organism>
<dbReference type="EMBL" id="FQZM01000020">
    <property type="protein sequence ID" value="SHJ12690.1"/>
    <property type="molecule type" value="Genomic_DNA"/>
</dbReference>
<proteinExistence type="predicted"/>
<evidence type="ECO:0000313" key="1">
    <source>
        <dbReference type="EMBL" id="SHJ12690.1"/>
    </source>
</evidence>
<dbReference type="Gene3D" id="1.10.10.10">
    <property type="entry name" value="Winged helix-like DNA-binding domain superfamily/Winged helix DNA-binding domain"/>
    <property type="match status" value="1"/>
</dbReference>
<dbReference type="Proteomes" id="UP000184529">
    <property type="component" value="Unassembled WGS sequence"/>
</dbReference>
<sequence>MIKVDTKDHIIELYFKEGLSIRASSRMLKVARKTVRRALADAEPTYRFNQR</sequence>
<dbReference type="InterPro" id="IPR036388">
    <property type="entry name" value="WH-like_DNA-bd_sf"/>
</dbReference>
<reference evidence="2" key="1">
    <citation type="submission" date="2016-11" db="EMBL/GenBank/DDBJ databases">
        <authorList>
            <person name="Varghese N."/>
            <person name="Submissions S."/>
        </authorList>
    </citation>
    <scope>NUCLEOTIDE SEQUENCE [LARGE SCALE GENOMIC DNA]</scope>
    <source>
        <strain evidence="2">DSM 16057</strain>
    </source>
</reference>
<dbReference type="RefSeq" id="WP_165613222.1">
    <property type="nucleotide sequence ID" value="NZ_FQZM01000020.1"/>
</dbReference>
<accession>A0A1M6GRX1</accession>
<protein>
    <recommendedName>
        <fullName evidence="3">Homeodomain-like domain-containing protein</fullName>
    </recommendedName>
</protein>